<feature type="non-terminal residue" evidence="5">
    <location>
        <position position="213"/>
    </location>
</feature>
<dbReference type="InterPro" id="IPR057093">
    <property type="entry name" value="H1_KCTD8_12_16"/>
</dbReference>
<evidence type="ECO:0000256" key="2">
    <source>
        <dbReference type="ARBA" id="ARBA00022475"/>
    </source>
</evidence>
<dbReference type="AlphaFoldDB" id="A0AA36CZC0"/>
<organism evidence="5 6">
    <name type="scientific">Mesorhabditis spiculigera</name>
    <dbReference type="NCBI Taxonomy" id="96644"/>
    <lineage>
        <taxon>Eukaryota</taxon>
        <taxon>Metazoa</taxon>
        <taxon>Ecdysozoa</taxon>
        <taxon>Nematoda</taxon>
        <taxon>Chromadorea</taxon>
        <taxon>Rhabditida</taxon>
        <taxon>Rhabditina</taxon>
        <taxon>Rhabditomorpha</taxon>
        <taxon>Rhabditoidea</taxon>
        <taxon>Rhabditidae</taxon>
        <taxon>Mesorhabditinae</taxon>
        <taxon>Mesorhabditis</taxon>
    </lineage>
</organism>
<dbReference type="CDD" id="cd22204">
    <property type="entry name" value="H1_KCTD12-like"/>
    <property type="match status" value="1"/>
</dbReference>
<proteinExistence type="predicted"/>
<gene>
    <name evidence="5" type="ORF">MSPICULIGERA_LOCUS16428</name>
</gene>
<dbReference type="Proteomes" id="UP001177023">
    <property type="component" value="Unassembled WGS sequence"/>
</dbReference>
<name>A0AA36CZC0_9BILA</name>
<keyword evidence="3" id="KW-0472">Membrane</keyword>
<feature type="domain" description="KCTD8/12/16 H1" evidence="4">
    <location>
        <begin position="89"/>
        <end position="199"/>
    </location>
</feature>
<evidence type="ECO:0000256" key="1">
    <source>
        <dbReference type="ARBA" id="ARBA00004236"/>
    </source>
</evidence>
<keyword evidence="6" id="KW-1185">Reference proteome</keyword>
<comment type="subcellular location">
    <subcellularLocation>
        <location evidence="1">Cell membrane</location>
    </subcellularLocation>
</comment>
<dbReference type="Pfam" id="PF23110">
    <property type="entry name" value="H1_KCTD8_12_16"/>
    <property type="match status" value="1"/>
</dbReference>
<sequence length="213" mass="24193">MNAQLIQLRCANGDIVTTPESVAKIPRIVDPNFCANSDKYILCYILEALKREDHRFIVPDDFVAWASLRNELRRLGLDKMATMDASPHTITISCQAALSIGRLNPEVTFRKILRIVVCGRVAICRDVFEDQLNEARDSDATEDKYTSRFFLKHSQLERAFDALGLKGFRMVGSSTFAPQVPQQNDETTFLHHSQFVFTRLPGQAPIFKESQQQ</sequence>
<evidence type="ECO:0000256" key="3">
    <source>
        <dbReference type="ARBA" id="ARBA00023136"/>
    </source>
</evidence>
<evidence type="ECO:0000313" key="6">
    <source>
        <dbReference type="Proteomes" id="UP001177023"/>
    </source>
</evidence>
<dbReference type="EMBL" id="CATQJA010002653">
    <property type="protein sequence ID" value="CAJ0578167.1"/>
    <property type="molecule type" value="Genomic_DNA"/>
</dbReference>
<evidence type="ECO:0000259" key="4">
    <source>
        <dbReference type="Pfam" id="PF23110"/>
    </source>
</evidence>
<comment type="caution">
    <text evidence="5">The sequence shown here is derived from an EMBL/GenBank/DDBJ whole genome shotgun (WGS) entry which is preliminary data.</text>
</comment>
<accession>A0AA36CZC0</accession>
<reference evidence="5" key="1">
    <citation type="submission" date="2023-06" db="EMBL/GenBank/DDBJ databases">
        <authorList>
            <person name="Delattre M."/>
        </authorList>
    </citation>
    <scope>NUCLEOTIDE SEQUENCE</scope>
    <source>
        <strain evidence="5">AF72</strain>
    </source>
</reference>
<keyword evidence="2" id="KW-1003">Cell membrane</keyword>
<evidence type="ECO:0000313" key="5">
    <source>
        <dbReference type="EMBL" id="CAJ0578167.1"/>
    </source>
</evidence>
<protein>
    <recommendedName>
        <fullName evidence="4">KCTD8/12/16 H1 domain-containing protein</fullName>
    </recommendedName>
</protein>